<organism evidence="7">
    <name type="scientific">Brachypodium distachyon</name>
    <name type="common">Purple false brome</name>
    <name type="synonym">Trachynia distachya</name>
    <dbReference type="NCBI Taxonomy" id="15368"/>
    <lineage>
        <taxon>Eukaryota</taxon>
        <taxon>Viridiplantae</taxon>
        <taxon>Streptophyta</taxon>
        <taxon>Embryophyta</taxon>
        <taxon>Tracheophyta</taxon>
        <taxon>Spermatophyta</taxon>
        <taxon>Magnoliopsida</taxon>
        <taxon>Liliopsida</taxon>
        <taxon>Poales</taxon>
        <taxon>Poaceae</taxon>
        <taxon>BOP clade</taxon>
        <taxon>Pooideae</taxon>
        <taxon>Stipodae</taxon>
        <taxon>Brachypodieae</taxon>
        <taxon>Brachypodium</taxon>
    </lineage>
</organism>
<dbReference type="InterPro" id="IPR036955">
    <property type="entry name" value="AP2/ERF_dom_sf"/>
</dbReference>
<dbReference type="CDD" id="cd00018">
    <property type="entry name" value="AP2"/>
    <property type="match status" value="1"/>
</dbReference>
<keyword evidence="3" id="KW-0238">DNA-binding</keyword>
<sequence>MCQAFGGEPKKNLKGVRTLANGRYAAEIRDKVAGRKVWLGTFPSLKLAACAYELAARGMLSGGRHAVPNFQQTPSPALRAEFDDELAAQALRYREADGGGRPVPACLLRFARVPVPPVEEFPEQPPFTVEGPGCEITFVRSIPPEPVYIEAVEESYLATPTCTW</sequence>
<proteinExistence type="predicted"/>
<dbReference type="InParanoid" id="A0A0Q3NJI3"/>
<dbReference type="Proteomes" id="UP000008810">
    <property type="component" value="Chromosome 1"/>
</dbReference>
<dbReference type="InterPro" id="IPR016177">
    <property type="entry name" value="DNA-bd_dom_sf"/>
</dbReference>
<dbReference type="SMART" id="SM00380">
    <property type="entry name" value="AP2"/>
    <property type="match status" value="1"/>
</dbReference>
<dbReference type="PROSITE" id="PS51032">
    <property type="entry name" value="AP2_ERF"/>
    <property type="match status" value="1"/>
</dbReference>
<evidence type="ECO:0000256" key="4">
    <source>
        <dbReference type="ARBA" id="ARBA00023163"/>
    </source>
</evidence>
<dbReference type="PANTHER" id="PTHR31677:SF254">
    <property type="entry name" value="AP2_ERF DOMAIN-CONTAINING PROTEIN"/>
    <property type="match status" value="1"/>
</dbReference>
<keyword evidence="9" id="KW-1185">Reference proteome</keyword>
<keyword evidence="2" id="KW-0805">Transcription regulation</keyword>
<dbReference type="SUPFAM" id="SSF54171">
    <property type="entry name" value="DNA-binding domain"/>
    <property type="match status" value="1"/>
</dbReference>
<dbReference type="AlphaFoldDB" id="A0A0Q3NJI3"/>
<keyword evidence="5" id="KW-0539">Nucleus</keyword>
<keyword evidence="4" id="KW-0804">Transcription</keyword>
<evidence type="ECO:0000256" key="3">
    <source>
        <dbReference type="ARBA" id="ARBA00023125"/>
    </source>
</evidence>
<dbReference type="EMBL" id="CM000880">
    <property type="protein sequence ID" value="KQK17574.1"/>
    <property type="molecule type" value="Genomic_DNA"/>
</dbReference>
<dbReference type="ExpressionAtlas" id="A0A0Q3NJI3">
    <property type="expression patterns" value="baseline"/>
</dbReference>
<dbReference type="InterPro" id="IPR001471">
    <property type="entry name" value="AP2/ERF_dom"/>
</dbReference>
<dbReference type="PANTHER" id="PTHR31677">
    <property type="entry name" value="AP2 DOMAIN CLASS TRANSCRIPTION FACTOR"/>
    <property type="match status" value="1"/>
</dbReference>
<accession>A0A0Q3NJI3</accession>
<evidence type="ECO:0000313" key="8">
    <source>
        <dbReference type="EnsemblPlants" id="KQK17574"/>
    </source>
</evidence>
<reference evidence="7" key="2">
    <citation type="submission" date="2017-06" db="EMBL/GenBank/DDBJ databases">
        <title>WGS assembly of Brachypodium distachyon.</title>
        <authorList>
            <consortium name="The International Brachypodium Initiative"/>
            <person name="Lucas S."/>
            <person name="Harmon-Smith M."/>
            <person name="Lail K."/>
            <person name="Tice H."/>
            <person name="Grimwood J."/>
            <person name="Bruce D."/>
            <person name="Barry K."/>
            <person name="Shu S."/>
            <person name="Lindquist E."/>
            <person name="Wang M."/>
            <person name="Pitluck S."/>
            <person name="Vogel J.P."/>
            <person name="Garvin D.F."/>
            <person name="Mockler T.C."/>
            <person name="Schmutz J."/>
            <person name="Rokhsar D."/>
            <person name="Bevan M.W."/>
        </authorList>
    </citation>
    <scope>NUCLEOTIDE SEQUENCE</scope>
    <source>
        <strain evidence="7">Bd21</strain>
    </source>
</reference>
<dbReference type="Gene3D" id="3.30.730.10">
    <property type="entry name" value="AP2/ERF domain"/>
    <property type="match status" value="1"/>
</dbReference>
<evidence type="ECO:0000256" key="5">
    <source>
        <dbReference type="ARBA" id="ARBA00023242"/>
    </source>
</evidence>
<dbReference type="Gramene" id="KQK17574">
    <property type="protein sequence ID" value="KQK17574"/>
    <property type="gene ID" value="BRADI_1g35420v3"/>
</dbReference>
<comment type="subcellular location">
    <subcellularLocation>
        <location evidence="1">Nucleus</location>
    </subcellularLocation>
</comment>
<dbReference type="GO" id="GO:0005634">
    <property type="term" value="C:nucleus"/>
    <property type="evidence" value="ECO:0007669"/>
    <property type="project" value="UniProtKB-SubCell"/>
</dbReference>
<name>A0A0Q3NJI3_BRADI</name>
<dbReference type="STRING" id="15368.A0A0Q3NJI3"/>
<gene>
    <name evidence="7" type="ORF">BRADI_1g35420v3</name>
</gene>
<dbReference type="GO" id="GO:0003677">
    <property type="term" value="F:DNA binding"/>
    <property type="evidence" value="ECO:0007669"/>
    <property type="project" value="UniProtKB-KW"/>
</dbReference>
<evidence type="ECO:0000313" key="7">
    <source>
        <dbReference type="EMBL" id="KQK17574.1"/>
    </source>
</evidence>
<dbReference type="EnsemblPlants" id="KQK17574">
    <property type="protein sequence ID" value="KQK17574"/>
    <property type="gene ID" value="BRADI_1g35420v3"/>
</dbReference>
<evidence type="ECO:0000256" key="2">
    <source>
        <dbReference type="ARBA" id="ARBA00023015"/>
    </source>
</evidence>
<dbReference type="OrthoDB" id="642697at2759"/>
<protein>
    <recommendedName>
        <fullName evidence="6">AP2/ERF domain-containing protein</fullName>
    </recommendedName>
</protein>
<reference evidence="8" key="3">
    <citation type="submission" date="2018-08" db="UniProtKB">
        <authorList>
            <consortium name="EnsemblPlants"/>
        </authorList>
    </citation>
    <scope>IDENTIFICATION</scope>
    <source>
        <strain evidence="8">cv. Bd21</strain>
    </source>
</reference>
<evidence type="ECO:0000259" key="6">
    <source>
        <dbReference type="PROSITE" id="PS51032"/>
    </source>
</evidence>
<reference evidence="7 8" key="1">
    <citation type="journal article" date="2010" name="Nature">
        <title>Genome sequencing and analysis of the model grass Brachypodium distachyon.</title>
        <authorList>
            <consortium name="International Brachypodium Initiative"/>
        </authorList>
    </citation>
    <scope>NUCLEOTIDE SEQUENCE [LARGE SCALE GENOMIC DNA]</scope>
    <source>
        <strain evidence="7 8">Bd21</strain>
    </source>
</reference>
<evidence type="ECO:0000313" key="9">
    <source>
        <dbReference type="Proteomes" id="UP000008810"/>
    </source>
</evidence>
<evidence type="ECO:0000256" key="1">
    <source>
        <dbReference type="ARBA" id="ARBA00004123"/>
    </source>
</evidence>
<dbReference type="GO" id="GO:0003700">
    <property type="term" value="F:DNA-binding transcription factor activity"/>
    <property type="evidence" value="ECO:0007669"/>
    <property type="project" value="InterPro"/>
</dbReference>
<feature type="domain" description="AP2/ERF" evidence="6">
    <location>
        <begin position="12"/>
        <end position="71"/>
    </location>
</feature>